<dbReference type="AlphaFoldDB" id="A0A285URR3"/>
<evidence type="ECO:0000313" key="6">
    <source>
        <dbReference type="Proteomes" id="UP000219167"/>
    </source>
</evidence>
<dbReference type="Proteomes" id="UP000219167">
    <property type="component" value="Unassembled WGS sequence"/>
</dbReference>
<protein>
    <submittedName>
        <fullName evidence="5">DNA-binding GntR family transcriptional regulator</fullName>
    </submittedName>
</protein>
<dbReference type="InterPro" id="IPR008920">
    <property type="entry name" value="TF_FadR/GntR_C"/>
</dbReference>
<dbReference type="InterPro" id="IPR000524">
    <property type="entry name" value="Tscrpt_reg_HTH_GntR"/>
</dbReference>
<accession>A0A285URR3</accession>
<dbReference type="EMBL" id="OBQD01000013">
    <property type="protein sequence ID" value="SOC44605.1"/>
    <property type="molecule type" value="Genomic_DNA"/>
</dbReference>
<dbReference type="GO" id="GO:0003677">
    <property type="term" value="F:DNA binding"/>
    <property type="evidence" value="ECO:0007669"/>
    <property type="project" value="UniProtKB-KW"/>
</dbReference>
<dbReference type="GO" id="GO:0003700">
    <property type="term" value="F:DNA-binding transcription factor activity"/>
    <property type="evidence" value="ECO:0007669"/>
    <property type="project" value="InterPro"/>
</dbReference>
<dbReference type="SUPFAM" id="SSF48008">
    <property type="entry name" value="GntR ligand-binding domain-like"/>
    <property type="match status" value="1"/>
</dbReference>
<dbReference type="PROSITE" id="PS50949">
    <property type="entry name" value="HTH_GNTR"/>
    <property type="match status" value="1"/>
</dbReference>
<dbReference type="Pfam" id="PF00392">
    <property type="entry name" value="GntR"/>
    <property type="match status" value="1"/>
</dbReference>
<dbReference type="InterPro" id="IPR036390">
    <property type="entry name" value="WH_DNA-bd_sf"/>
</dbReference>
<keyword evidence="3" id="KW-0804">Transcription</keyword>
<dbReference type="SUPFAM" id="SSF46785">
    <property type="entry name" value="Winged helix' DNA-binding domain"/>
    <property type="match status" value="1"/>
</dbReference>
<organism evidence="5 6">
    <name type="scientific">Rhizobium subbaraonis</name>
    <dbReference type="NCBI Taxonomy" id="908946"/>
    <lineage>
        <taxon>Bacteria</taxon>
        <taxon>Pseudomonadati</taxon>
        <taxon>Pseudomonadota</taxon>
        <taxon>Alphaproteobacteria</taxon>
        <taxon>Hyphomicrobiales</taxon>
        <taxon>Rhizobiaceae</taxon>
        <taxon>Rhizobium/Agrobacterium group</taxon>
        <taxon>Rhizobium</taxon>
    </lineage>
</organism>
<dbReference type="CDD" id="cd07377">
    <property type="entry name" value="WHTH_GntR"/>
    <property type="match status" value="1"/>
</dbReference>
<dbReference type="PANTHER" id="PTHR43537:SF45">
    <property type="entry name" value="GNTR FAMILY REGULATORY PROTEIN"/>
    <property type="match status" value="1"/>
</dbReference>
<reference evidence="5 6" key="1">
    <citation type="submission" date="2017-08" db="EMBL/GenBank/DDBJ databases">
        <authorList>
            <person name="de Groot N.N."/>
        </authorList>
    </citation>
    <scope>NUCLEOTIDE SEQUENCE [LARGE SCALE GENOMIC DNA]</scope>
    <source>
        <strain evidence="5 6">JC85</strain>
    </source>
</reference>
<keyword evidence="1" id="KW-0805">Transcription regulation</keyword>
<gene>
    <name evidence="5" type="ORF">SAMN05892877_11313</name>
</gene>
<dbReference type="Gene3D" id="1.20.120.530">
    <property type="entry name" value="GntR ligand-binding domain-like"/>
    <property type="match status" value="1"/>
</dbReference>
<evidence type="ECO:0000256" key="2">
    <source>
        <dbReference type="ARBA" id="ARBA00023125"/>
    </source>
</evidence>
<name>A0A285URR3_9HYPH</name>
<keyword evidence="6" id="KW-1185">Reference proteome</keyword>
<feature type="domain" description="HTH gntR-type" evidence="4">
    <location>
        <begin position="1"/>
        <end position="43"/>
    </location>
</feature>
<evidence type="ECO:0000259" key="4">
    <source>
        <dbReference type="PROSITE" id="PS50949"/>
    </source>
</evidence>
<dbReference type="Gene3D" id="1.10.10.10">
    <property type="entry name" value="Winged helix-like DNA-binding domain superfamily/Winged helix DNA-binding domain"/>
    <property type="match status" value="1"/>
</dbReference>
<evidence type="ECO:0000256" key="1">
    <source>
        <dbReference type="ARBA" id="ARBA00023015"/>
    </source>
</evidence>
<evidence type="ECO:0000256" key="3">
    <source>
        <dbReference type="ARBA" id="ARBA00023163"/>
    </source>
</evidence>
<evidence type="ECO:0000313" key="5">
    <source>
        <dbReference type="EMBL" id="SOC44605.1"/>
    </source>
</evidence>
<dbReference type="InterPro" id="IPR036388">
    <property type="entry name" value="WH-like_DNA-bd_sf"/>
</dbReference>
<proteinExistence type="predicted"/>
<dbReference type="PANTHER" id="PTHR43537">
    <property type="entry name" value="TRANSCRIPTIONAL REGULATOR, GNTR FAMILY"/>
    <property type="match status" value="1"/>
</dbReference>
<sequence length="199" mass="22182">MSETELAKKYGMSRTPIRRVLQMLEAEGLVETKPNVGSIVTTVDLKSLRDAFALRIRLSELLGDMSPVSDLYPVMMALDELLPECKALVERPDVGALCAISHRLQDVLLGLSGNSEYRTVTDALYYKTIRAYYTILAELDWRMEAEAQVEEIHEILVSLQANDVRAVGLVRRNHIVRTLSRIMSFMVGDALHSGEAGAC</sequence>
<keyword evidence="2 5" id="KW-0238">DNA-binding</keyword>